<feature type="domain" description="TPM" evidence="2">
    <location>
        <begin position="114"/>
        <end position="185"/>
    </location>
</feature>
<evidence type="ECO:0000313" key="3">
    <source>
        <dbReference type="EMBL" id="TRO79805.1"/>
    </source>
</evidence>
<dbReference type="InterPro" id="IPR007621">
    <property type="entry name" value="TPM_dom"/>
</dbReference>
<sequence>MTAQTIFSDAEKERIEAAVRDAESRTSGEIVPLVVDESYDYPQAEIVGAGFFSLATATTLSWAFAGSSLWVFLPLFLLLFFPFRCLLRRLPELKRRLIHPGEIAAEVEEKALVSFIEQGLHHTRDETGILILVSLFEHRVFVLADRGINKQVPKETWDEIVHIVTEGIRSSRTCEALCAAITRCGELLEAHFPKKTDDTDELPNLILG</sequence>
<keyword evidence="1" id="KW-0812">Transmembrane</keyword>
<gene>
    <name evidence="3" type="ORF">FL622_12535</name>
</gene>
<dbReference type="PANTHER" id="PTHR30373">
    <property type="entry name" value="UPF0603 PROTEIN YGCG"/>
    <property type="match status" value="1"/>
</dbReference>
<proteinExistence type="predicted"/>
<dbReference type="OrthoDB" id="5825388at2"/>
<protein>
    <recommendedName>
        <fullName evidence="2">TPM domain-containing protein</fullName>
    </recommendedName>
</protein>
<evidence type="ECO:0000256" key="1">
    <source>
        <dbReference type="SAM" id="Phobius"/>
    </source>
</evidence>
<dbReference type="PANTHER" id="PTHR30373:SF8">
    <property type="entry name" value="BLL7265 PROTEIN"/>
    <property type="match status" value="1"/>
</dbReference>
<organism evidence="3 4">
    <name type="scientific">Trichloromonas acetexigens</name>
    <dbReference type="NCBI Taxonomy" id="38815"/>
    <lineage>
        <taxon>Bacteria</taxon>
        <taxon>Pseudomonadati</taxon>
        <taxon>Thermodesulfobacteriota</taxon>
        <taxon>Desulfuromonadia</taxon>
        <taxon>Desulfuromonadales</taxon>
        <taxon>Trichloromonadaceae</taxon>
        <taxon>Trichloromonas</taxon>
    </lineage>
</organism>
<dbReference type="Pfam" id="PF04536">
    <property type="entry name" value="TPM_phosphatase"/>
    <property type="match status" value="1"/>
</dbReference>
<keyword evidence="1" id="KW-0472">Membrane</keyword>
<dbReference type="EMBL" id="VJVV01000009">
    <property type="protein sequence ID" value="TRO79805.1"/>
    <property type="molecule type" value="Genomic_DNA"/>
</dbReference>
<evidence type="ECO:0000313" key="4">
    <source>
        <dbReference type="Proteomes" id="UP000317155"/>
    </source>
</evidence>
<dbReference type="Proteomes" id="UP000317155">
    <property type="component" value="Unassembled WGS sequence"/>
</dbReference>
<evidence type="ECO:0000259" key="2">
    <source>
        <dbReference type="Pfam" id="PF04536"/>
    </source>
</evidence>
<dbReference type="Gene3D" id="3.10.310.50">
    <property type="match status" value="1"/>
</dbReference>
<comment type="caution">
    <text evidence="3">The sequence shown here is derived from an EMBL/GenBank/DDBJ whole genome shotgun (WGS) entry which is preliminary data.</text>
</comment>
<feature type="transmembrane region" description="Helical" evidence="1">
    <location>
        <begin position="62"/>
        <end position="87"/>
    </location>
</feature>
<keyword evidence="1" id="KW-1133">Transmembrane helix</keyword>
<accession>A0A550J990</accession>
<dbReference type="AlphaFoldDB" id="A0A550J990"/>
<keyword evidence="4" id="KW-1185">Reference proteome</keyword>
<reference evidence="3 4" key="1">
    <citation type="submission" date="2019-07" db="EMBL/GenBank/DDBJ databases">
        <title>Insights of Desulfuromonas acetexigens electromicrobiology.</title>
        <authorList>
            <person name="Katuri K."/>
            <person name="Sapireddy V."/>
            <person name="Shaw D.R."/>
            <person name="Saikaly P."/>
        </authorList>
    </citation>
    <scope>NUCLEOTIDE SEQUENCE [LARGE SCALE GENOMIC DNA]</scope>
    <source>
        <strain evidence="3 4">2873</strain>
    </source>
</reference>
<name>A0A550J990_9BACT</name>